<dbReference type="EMBL" id="ADFP01000034">
    <property type="protein sequence ID" value="EFB91523.1"/>
    <property type="molecule type" value="Genomic_DNA"/>
</dbReference>
<protein>
    <submittedName>
        <fullName evidence="1">CRISPR-associated protein, Cmr3 family</fullName>
    </submittedName>
</protein>
<reference evidence="1 2" key="1">
    <citation type="submission" date="2009-12" db="EMBL/GenBank/DDBJ databases">
        <authorList>
            <person name="Shrivastava S."/>
            <person name="Madupu R."/>
            <person name="Durkin A.S."/>
            <person name="Torralba M."/>
            <person name="Methe B."/>
            <person name="Sutton G.G."/>
            <person name="Strausberg R.L."/>
            <person name="Nelson K.E."/>
        </authorList>
    </citation>
    <scope>NUCLEOTIDE SEQUENCE [LARGE SCALE GENOMIC DNA]</scope>
    <source>
        <strain evidence="1 2">W5455</strain>
    </source>
</reference>
<proteinExistence type="predicted"/>
<dbReference type="Proteomes" id="UP000006462">
    <property type="component" value="Unassembled WGS sequence"/>
</dbReference>
<gene>
    <name evidence="1" type="ORF">HMPREF7215_1900</name>
</gene>
<dbReference type="Gene3D" id="2.60.40.4350">
    <property type="match status" value="1"/>
</dbReference>
<sequence length="381" mass="42443">MKYRMIPIEPLIARDARTFGSGGGGARVRSLDWLTQTVAAGSVRTALWKLTGETPSYLRSIAVRGPFPEIGGKVYFPRPLDFIQAQEGKPYQLLPAELEDEQSADMPLEGLLLPSPDTEENFKPRKRGGYWSLDLYARWLCEEKRGLTERDGRDGRVDFGDDWLDDIPKDERTHVSIAPETGAAGDGKIFSSTGLDFVHRTAERTYAPIAAALEIDERAARLLGDFTAPVGGMRRLADFQQTDDDAAWRCPPCLDCLRGGDRIRMILATPALFANGWYPGWIGGDKTPPREGILPGTDVRVRLVSAVVGRWQPLSGWCHEKGRTGPKPMRRMVPAGSVYFFEVVAGNFVPDRVWLRSVCDEPQDRLDGFGLALWGGWREHK</sequence>
<organism evidence="1 2">
    <name type="scientific">Pyramidobacter piscolens W5455</name>
    <dbReference type="NCBI Taxonomy" id="352165"/>
    <lineage>
        <taxon>Bacteria</taxon>
        <taxon>Thermotogati</taxon>
        <taxon>Synergistota</taxon>
        <taxon>Synergistia</taxon>
        <taxon>Synergistales</taxon>
        <taxon>Dethiosulfovibrionaceae</taxon>
        <taxon>Pyramidobacter</taxon>
    </lineage>
</organism>
<accession>A0ABM9ZX46</accession>
<keyword evidence="2" id="KW-1185">Reference proteome</keyword>
<evidence type="ECO:0000313" key="2">
    <source>
        <dbReference type="Proteomes" id="UP000006462"/>
    </source>
</evidence>
<dbReference type="RefSeq" id="WP_009164034.1">
    <property type="nucleotide sequence ID" value="NZ_ADFP01000034.1"/>
</dbReference>
<dbReference type="InterPro" id="IPR019117">
    <property type="entry name" value="CRISPR-assoc_protein_Cmr3"/>
</dbReference>
<evidence type="ECO:0000313" key="1">
    <source>
        <dbReference type="EMBL" id="EFB91523.1"/>
    </source>
</evidence>
<dbReference type="Pfam" id="PF09700">
    <property type="entry name" value="Cas_Cmr3"/>
    <property type="match status" value="1"/>
</dbReference>
<comment type="caution">
    <text evidence="1">The sequence shown here is derived from an EMBL/GenBank/DDBJ whole genome shotgun (WGS) entry which is preliminary data.</text>
</comment>
<name>A0ABM9ZX46_9BACT</name>